<dbReference type="GO" id="GO:0016746">
    <property type="term" value="F:acyltransferase activity"/>
    <property type="evidence" value="ECO:0007669"/>
    <property type="project" value="UniProtKB-KW"/>
</dbReference>
<keyword evidence="3" id="KW-0997">Cell inner membrane</keyword>
<evidence type="ECO:0000256" key="4">
    <source>
        <dbReference type="ARBA" id="ARBA00022679"/>
    </source>
</evidence>
<dbReference type="PANTHER" id="PTHR30606">
    <property type="entry name" value="LIPID A BIOSYNTHESIS LAUROYL ACYLTRANSFERASE"/>
    <property type="match status" value="1"/>
</dbReference>
<keyword evidence="7" id="KW-0812">Transmembrane</keyword>
<dbReference type="KEGG" id="pseb:EOK75_00805"/>
<dbReference type="EMBL" id="CP039964">
    <property type="protein sequence ID" value="QCO54489.1"/>
    <property type="molecule type" value="Genomic_DNA"/>
</dbReference>
<dbReference type="Pfam" id="PF03279">
    <property type="entry name" value="Lip_A_acyltrans"/>
    <property type="match status" value="1"/>
</dbReference>
<dbReference type="GO" id="GO:0005886">
    <property type="term" value="C:plasma membrane"/>
    <property type="evidence" value="ECO:0007669"/>
    <property type="project" value="UniProtKB-SubCell"/>
</dbReference>
<evidence type="ECO:0000256" key="3">
    <source>
        <dbReference type="ARBA" id="ARBA00022519"/>
    </source>
</evidence>
<protein>
    <submittedName>
        <fullName evidence="8">Lauroyl acyltransferase</fullName>
    </submittedName>
</protein>
<keyword evidence="5 7" id="KW-0472">Membrane</keyword>
<keyword evidence="7" id="KW-1133">Transmembrane helix</keyword>
<evidence type="ECO:0000256" key="6">
    <source>
        <dbReference type="ARBA" id="ARBA00023315"/>
    </source>
</evidence>
<keyword evidence="4 8" id="KW-0808">Transferase</keyword>
<dbReference type="OrthoDB" id="9801955at2"/>
<accession>A0A4P8ECQ0</accession>
<dbReference type="AlphaFoldDB" id="A0A4P8ECQ0"/>
<reference evidence="8 9" key="1">
    <citation type="submission" date="2019-05" db="EMBL/GenBank/DDBJ databases">
        <title>Pseudorhodobacter turbinis sp. nov., isolated from the gut of the Korean turban shell.</title>
        <authorList>
            <person name="Jeong Y.-S."/>
            <person name="Kang W.-R."/>
            <person name="Bae J.-W."/>
        </authorList>
    </citation>
    <scope>NUCLEOTIDE SEQUENCE [LARGE SCALE GENOMIC DNA]</scope>
    <source>
        <strain evidence="8 9">S12M18</strain>
    </source>
</reference>
<evidence type="ECO:0000313" key="8">
    <source>
        <dbReference type="EMBL" id="QCO54489.1"/>
    </source>
</evidence>
<sequence>MTKTTVKKSRAERLRNLFIRGLINLLLALPYRWRVPLCGWVMAYIIGPIAGYDKRVRDNLALVMPDLPQAEVKRLMREVPRNVGRTLIEIYSGKEFIARATAEPLQGEGLAALDEAHAAGRPVILVTGHFGNYDASRAALIARGYNVGALYRPMGDPDFNAHYVKAISRIGTPVFPRGRAGLADMVRFLRGGGMLGLLMDQKISSGQPLSFMGQPAMTALSAADLALKYNALVVPTYAVRRGLDFDIIIEPPIPHSTPTEMTQALNDSLEKLVRQHMDQWFWIHRRWK</sequence>
<evidence type="ECO:0000256" key="1">
    <source>
        <dbReference type="ARBA" id="ARBA00004533"/>
    </source>
</evidence>
<dbReference type="Proteomes" id="UP000298631">
    <property type="component" value="Chromosome"/>
</dbReference>
<dbReference type="PANTHER" id="PTHR30606:SF10">
    <property type="entry name" value="PHOSPHATIDYLINOSITOL MANNOSIDE ACYLTRANSFERASE"/>
    <property type="match status" value="1"/>
</dbReference>
<organism evidence="8 9">
    <name type="scientific">Pseudorhodobacter turbinis</name>
    <dbReference type="NCBI Taxonomy" id="2500533"/>
    <lineage>
        <taxon>Bacteria</taxon>
        <taxon>Pseudomonadati</taxon>
        <taxon>Pseudomonadota</taxon>
        <taxon>Alphaproteobacteria</taxon>
        <taxon>Rhodobacterales</taxon>
        <taxon>Paracoccaceae</taxon>
        <taxon>Pseudorhodobacter</taxon>
    </lineage>
</organism>
<name>A0A4P8ECQ0_9RHOB</name>
<dbReference type="CDD" id="cd07984">
    <property type="entry name" value="LPLAT_LABLAT-like"/>
    <property type="match status" value="1"/>
</dbReference>
<dbReference type="RefSeq" id="WP_137192173.1">
    <property type="nucleotide sequence ID" value="NZ_CP039964.1"/>
</dbReference>
<evidence type="ECO:0000256" key="7">
    <source>
        <dbReference type="SAM" id="Phobius"/>
    </source>
</evidence>
<evidence type="ECO:0000256" key="5">
    <source>
        <dbReference type="ARBA" id="ARBA00023136"/>
    </source>
</evidence>
<proteinExistence type="predicted"/>
<feature type="transmembrane region" description="Helical" evidence="7">
    <location>
        <begin position="17"/>
        <end position="33"/>
    </location>
</feature>
<keyword evidence="9" id="KW-1185">Reference proteome</keyword>
<evidence type="ECO:0000313" key="9">
    <source>
        <dbReference type="Proteomes" id="UP000298631"/>
    </source>
</evidence>
<keyword evidence="6 8" id="KW-0012">Acyltransferase</keyword>
<keyword evidence="2" id="KW-1003">Cell membrane</keyword>
<dbReference type="InterPro" id="IPR004960">
    <property type="entry name" value="LipA_acyltrans"/>
</dbReference>
<evidence type="ECO:0000256" key="2">
    <source>
        <dbReference type="ARBA" id="ARBA00022475"/>
    </source>
</evidence>
<gene>
    <name evidence="8" type="ORF">EOK75_00805</name>
</gene>
<dbReference type="GO" id="GO:0009247">
    <property type="term" value="P:glycolipid biosynthetic process"/>
    <property type="evidence" value="ECO:0007669"/>
    <property type="project" value="UniProtKB-ARBA"/>
</dbReference>
<comment type="subcellular location">
    <subcellularLocation>
        <location evidence="1">Cell inner membrane</location>
    </subcellularLocation>
</comment>
<dbReference type="PIRSF" id="PIRSF026649">
    <property type="entry name" value="MsbB"/>
    <property type="match status" value="1"/>
</dbReference>